<dbReference type="PRINTS" id="PR00081">
    <property type="entry name" value="GDHRDH"/>
</dbReference>
<gene>
    <name evidence="3" type="ORF">DI536_16705</name>
</gene>
<reference evidence="3 4" key="1">
    <citation type="submission" date="2017-08" db="EMBL/GenBank/DDBJ databases">
        <title>Infants hospitalized years apart are colonized by the same room-sourced microbial strains.</title>
        <authorList>
            <person name="Brooks B."/>
            <person name="Olm M.R."/>
            <person name="Firek B.A."/>
            <person name="Baker R."/>
            <person name="Thomas B.C."/>
            <person name="Morowitz M.J."/>
            <person name="Banfield J.F."/>
        </authorList>
    </citation>
    <scope>NUCLEOTIDE SEQUENCE [LARGE SCALE GENOMIC DNA]</scope>
    <source>
        <strain evidence="3">S2_003_000_R2_14</strain>
    </source>
</reference>
<comment type="caution">
    <text evidence="3">The sequence shown here is derived from an EMBL/GenBank/DDBJ whole genome shotgun (WGS) entry which is preliminary data.</text>
</comment>
<accession>A0A2W5V802</accession>
<dbReference type="PRINTS" id="PR00080">
    <property type="entry name" value="SDRFAMILY"/>
</dbReference>
<dbReference type="EMBL" id="QFQP01000013">
    <property type="protein sequence ID" value="PZR11964.1"/>
    <property type="molecule type" value="Genomic_DNA"/>
</dbReference>
<evidence type="ECO:0000313" key="3">
    <source>
        <dbReference type="EMBL" id="PZR11964.1"/>
    </source>
</evidence>
<dbReference type="InterPro" id="IPR002347">
    <property type="entry name" value="SDR_fam"/>
</dbReference>
<keyword evidence="2" id="KW-0560">Oxidoreductase</keyword>
<dbReference type="Proteomes" id="UP000249061">
    <property type="component" value="Unassembled WGS sequence"/>
</dbReference>
<evidence type="ECO:0000256" key="2">
    <source>
        <dbReference type="ARBA" id="ARBA00023002"/>
    </source>
</evidence>
<dbReference type="InterPro" id="IPR036291">
    <property type="entry name" value="NAD(P)-bd_dom_sf"/>
</dbReference>
<dbReference type="AlphaFoldDB" id="A0A2W5V802"/>
<dbReference type="FunFam" id="3.40.50.720:FF:000084">
    <property type="entry name" value="Short-chain dehydrogenase reductase"/>
    <property type="match status" value="1"/>
</dbReference>
<dbReference type="PANTHER" id="PTHR43943:SF17">
    <property type="entry name" value="3-PHENYLPROPIONATE-DIHYDRODIOL_CINNAMIC ACID-DIHYDRODIOL DEHYDROGENASE"/>
    <property type="match status" value="1"/>
</dbReference>
<dbReference type="Gene3D" id="3.40.50.720">
    <property type="entry name" value="NAD(P)-binding Rossmann-like Domain"/>
    <property type="match status" value="1"/>
</dbReference>
<dbReference type="CDD" id="cd05233">
    <property type="entry name" value="SDR_c"/>
    <property type="match status" value="1"/>
</dbReference>
<dbReference type="SUPFAM" id="SSF51735">
    <property type="entry name" value="NAD(P)-binding Rossmann-fold domains"/>
    <property type="match status" value="1"/>
</dbReference>
<protein>
    <submittedName>
        <fullName evidence="3">3-oxoacyl-ACP reductase</fullName>
    </submittedName>
</protein>
<organism evidence="3 4">
    <name type="scientific">Archangium gephyra</name>
    <dbReference type="NCBI Taxonomy" id="48"/>
    <lineage>
        <taxon>Bacteria</taxon>
        <taxon>Pseudomonadati</taxon>
        <taxon>Myxococcota</taxon>
        <taxon>Myxococcia</taxon>
        <taxon>Myxococcales</taxon>
        <taxon>Cystobacterineae</taxon>
        <taxon>Archangiaceae</taxon>
        <taxon>Archangium</taxon>
    </lineage>
</organism>
<name>A0A2W5V802_9BACT</name>
<evidence type="ECO:0000256" key="1">
    <source>
        <dbReference type="ARBA" id="ARBA00006484"/>
    </source>
</evidence>
<evidence type="ECO:0000313" key="4">
    <source>
        <dbReference type="Proteomes" id="UP000249061"/>
    </source>
</evidence>
<dbReference type="GO" id="GO:0016491">
    <property type="term" value="F:oxidoreductase activity"/>
    <property type="evidence" value="ECO:0007669"/>
    <property type="project" value="UniProtKB-KW"/>
</dbReference>
<dbReference type="Pfam" id="PF13561">
    <property type="entry name" value="adh_short_C2"/>
    <property type="match status" value="1"/>
</dbReference>
<comment type="similarity">
    <text evidence="1">Belongs to the short-chain dehydrogenases/reductases (SDR) family.</text>
</comment>
<sequence>MDLGLKNKVVLVTGGTRGIGHAIARRAAEEGAHVGVCGRTAETLDAAVKSLSSLGVKAHGVQVDVLASGGVEKFVEACAREFGRVDGVVANVGGTFGGNFLDTSAEDWVKTLEVNLVHAARLIRAAAPHLESSGGGSALIIASISGHRVGPRSQYGASKAAEIAMAKSIARELASKKIRVNTLSPGSIMFEGGSWARRAKEMPEKISEFVKREFPWGRMGTLDEVADVAAFLLSPRASWVSGTDVIVDGAQNTPSVQL</sequence>
<dbReference type="PANTHER" id="PTHR43943">
    <property type="entry name" value="DEHYDROGENASE/REDUCTASE (SDR FAMILY) MEMBER 4"/>
    <property type="match status" value="1"/>
</dbReference>
<proteinExistence type="inferred from homology"/>